<dbReference type="InterPro" id="IPR000630">
    <property type="entry name" value="Ribosomal_uS8"/>
</dbReference>
<organism evidence="10">
    <name type="scientific">uncultured Bacteroidota bacterium</name>
    <dbReference type="NCBI Taxonomy" id="152509"/>
    <lineage>
        <taxon>Bacteria</taxon>
        <taxon>Pseudomonadati</taxon>
        <taxon>Bacteroidota</taxon>
        <taxon>environmental samples</taxon>
    </lineage>
</organism>
<dbReference type="AlphaFoldDB" id="H5SFZ6"/>
<evidence type="ECO:0000256" key="9">
    <source>
        <dbReference type="RuleBase" id="RU003660"/>
    </source>
</evidence>
<dbReference type="NCBIfam" id="NF001109">
    <property type="entry name" value="PRK00136.1"/>
    <property type="match status" value="1"/>
</dbReference>
<reference evidence="10" key="1">
    <citation type="journal article" date="2005" name="Environ. Microbiol.">
        <title>Genetic and functional properties of uncultivated thermophilic crenarchaeotes from a subsurface gold mine as revealed by analysis of genome fragments.</title>
        <authorList>
            <person name="Nunoura T."/>
            <person name="Hirayama H."/>
            <person name="Takami H."/>
            <person name="Oida H."/>
            <person name="Nishi S."/>
            <person name="Shimamura S."/>
            <person name="Suzuki Y."/>
            <person name="Inagaki F."/>
            <person name="Takai K."/>
            <person name="Nealson K.H."/>
            <person name="Horikoshi K."/>
        </authorList>
    </citation>
    <scope>NUCLEOTIDE SEQUENCE</scope>
</reference>
<dbReference type="InterPro" id="IPR047863">
    <property type="entry name" value="Ribosomal_uS8_CS"/>
</dbReference>
<evidence type="ECO:0000256" key="7">
    <source>
        <dbReference type="ARBA" id="ARBA00046740"/>
    </source>
</evidence>
<proteinExistence type="inferred from homology"/>
<dbReference type="HAMAP" id="MF_01302_B">
    <property type="entry name" value="Ribosomal_uS8_B"/>
    <property type="match status" value="1"/>
</dbReference>
<evidence type="ECO:0000313" key="10">
    <source>
        <dbReference type="EMBL" id="BAL55082.1"/>
    </source>
</evidence>
<keyword evidence="2 8" id="KW-0699">rRNA-binding</keyword>
<evidence type="ECO:0000256" key="3">
    <source>
        <dbReference type="ARBA" id="ARBA00022884"/>
    </source>
</evidence>
<protein>
    <recommendedName>
        <fullName evidence="6 8">Small ribosomal subunit protein uS8</fullName>
    </recommendedName>
</protein>
<name>H5SFZ6_9BACT</name>
<keyword evidence="3 8" id="KW-0694">RNA-binding</keyword>
<evidence type="ECO:0000256" key="5">
    <source>
        <dbReference type="ARBA" id="ARBA00023274"/>
    </source>
</evidence>
<keyword evidence="4 8" id="KW-0689">Ribosomal protein</keyword>
<keyword evidence="5 8" id="KW-0687">Ribonucleoprotein</keyword>
<evidence type="ECO:0000256" key="6">
    <source>
        <dbReference type="ARBA" id="ARBA00035258"/>
    </source>
</evidence>
<dbReference type="FunFam" id="3.30.1370.30:FF:000002">
    <property type="entry name" value="30S ribosomal protein S8"/>
    <property type="match status" value="1"/>
</dbReference>
<dbReference type="PROSITE" id="PS00053">
    <property type="entry name" value="RIBOSOMAL_S8"/>
    <property type="match status" value="1"/>
</dbReference>
<dbReference type="GO" id="GO:0019843">
    <property type="term" value="F:rRNA binding"/>
    <property type="evidence" value="ECO:0007669"/>
    <property type="project" value="UniProtKB-UniRule"/>
</dbReference>
<dbReference type="GO" id="GO:0003735">
    <property type="term" value="F:structural constituent of ribosome"/>
    <property type="evidence" value="ECO:0007669"/>
    <property type="project" value="InterPro"/>
</dbReference>
<dbReference type="PANTHER" id="PTHR11758">
    <property type="entry name" value="40S RIBOSOMAL PROTEIN S15A"/>
    <property type="match status" value="1"/>
</dbReference>
<sequence>MPVTDAIGDFLTRIRNAQRAQHRTVEAPASKLKVAIAEILKDQGFIADYEVVTPDGAVQPTLCVHLKYYQGKPVIREIKRISKPGIRRYARAQELPRVYNGLGIAIVSTSNGVMTDKEARRQNVGGEIICTVW</sequence>
<evidence type="ECO:0000256" key="2">
    <source>
        <dbReference type="ARBA" id="ARBA00022730"/>
    </source>
</evidence>
<gene>
    <name evidence="8" type="primary">rpsH</name>
    <name evidence="10" type="ORF">HGMM_F23B02C21</name>
</gene>
<comment type="subunit">
    <text evidence="7 8">Part of the 30S ribosomal subunit. Contacts proteins S5 and S12.</text>
</comment>
<dbReference type="Gene3D" id="3.30.1490.10">
    <property type="match status" value="1"/>
</dbReference>
<evidence type="ECO:0000256" key="8">
    <source>
        <dbReference type="HAMAP-Rule" id="MF_01302"/>
    </source>
</evidence>
<accession>H5SFZ6</accession>
<dbReference type="GO" id="GO:1990904">
    <property type="term" value="C:ribonucleoprotein complex"/>
    <property type="evidence" value="ECO:0007669"/>
    <property type="project" value="UniProtKB-KW"/>
</dbReference>
<dbReference type="GO" id="GO:0005840">
    <property type="term" value="C:ribosome"/>
    <property type="evidence" value="ECO:0007669"/>
    <property type="project" value="UniProtKB-KW"/>
</dbReference>
<evidence type="ECO:0000256" key="4">
    <source>
        <dbReference type="ARBA" id="ARBA00022980"/>
    </source>
</evidence>
<evidence type="ECO:0000256" key="1">
    <source>
        <dbReference type="ARBA" id="ARBA00006471"/>
    </source>
</evidence>
<dbReference type="InterPro" id="IPR035987">
    <property type="entry name" value="Ribosomal_uS8_sf"/>
</dbReference>
<dbReference type="GO" id="GO:0005737">
    <property type="term" value="C:cytoplasm"/>
    <property type="evidence" value="ECO:0007669"/>
    <property type="project" value="UniProtKB-ARBA"/>
</dbReference>
<dbReference type="Pfam" id="PF00410">
    <property type="entry name" value="Ribosomal_S8"/>
    <property type="match status" value="1"/>
</dbReference>
<dbReference type="FunFam" id="3.30.1490.10:FF:000001">
    <property type="entry name" value="30S ribosomal protein S8"/>
    <property type="match status" value="1"/>
</dbReference>
<comment type="similarity">
    <text evidence="1 8 9">Belongs to the universal ribosomal protein uS8 family.</text>
</comment>
<comment type="function">
    <text evidence="8">One of the primary rRNA binding proteins, it binds directly to 16S rRNA central domain where it helps coordinate assembly of the platform of the 30S subunit.</text>
</comment>
<dbReference type="Gene3D" id="3.30.1370.30">
    <property type="match status" value="1"/>
</dbReference>
<dbReference type="SUPFAM" id="SSF56047">
    <property type="entry name" value="Ribosomal protein S8"/>
    <property type="match status" value="1"/>
</dbReference>
<dbReference type="EMBL" id="AP011709">
    <property type="protein sequence ID" value="BAL55082.1"/>
    <property type="molecule type" value="Genomic_DNA"/>
</dbReference>
<dbReference type="GO" id="GO:0006412">
    <property type="term" value="P:translation"/>
    <property type="evidence" value="ECO:0007669"/>
    <property type="project" value="UniProtKB-UniRule"/>
</dbReference>
<reference evidence="10" key="2">
    <citation type="journal article" date="2012" name="PLoS ONE">
        <title>A Deeply Branching Thermophilic Bacterium with an Ancient Acetyl-CoA Pathway Dominates a Subsurface Ecosystem.</title>
        <authorList>
            <person name="Takami H."/>
            <person name="Noguchi H."/>
            <person name="Takaki Y."/>
            <person name="Uchiyama I."/>
            <person name="Toyoda A."/>
            <person name="Nishi S."/>
            <person name="Chee G.-J."/>
            <person name="Arai W."/>
            <person name="Nunoura T."/>
            <person name="Itoh T."/>
            <person name="Hattori M."/>
            <person name="Takai K."/>
        </authorList>
    </citation>
    <scope>NUCLEOTIDE SEQUENCE</scope>
</reference>